<evidence type="ECO:0000313" key="2">
    <source>
        <dbReference type="EMBL" id="SHK82209.1"/>
    </source>
</evidence>
<feature type="signal peptide" evidence="1">
    <location>
        <begin position="1"/>
        <end position="24"/>
    </location>
</feature>
<evidence type="ECO:0000313" key="3">
    <source>
        <dbReference type="Proteomes" id="UP000184420"/>
    </source>
</evidence>
<dbReference type="OrthoDB" id="660074at2"/>
<sequence length="574" mass="59713">MKLNRMLKMCVVGVILACSGSLSAQQLKLGVAPTVINPAALLELNSDQHGLLLNRVPLSALSGSGKLANAPDGMIVYVTDAAERSLYVKKNNSWQKVIDLANLPATSFKGRTGNIVPQAGDYDGFYVPNARNLTFNTLANGVLTISAPFTQDLSADRTWSINANNTSPLWNANSLNSIAIDNTTPANGDVLTMVAGKWKATPPASGSFIIANPATPQTASFNITGSGIIAGSASIGGAASVGGAISANSVTTTANIIAGTKINTPRLGVGIATTDPNNVVEISTGGAIVNGVSGLRLTGLGTAATTASNGKLLSVNSNGDVIVTNNPNTTGWNMTGNSDATATSFLGTTTDIPMVVKYNGKELFRGTKGVGAAYENSVITLFNGATPYNAHPFIIRANGNDVMAFQDAGGNMKFHWNLLGNGLNFVESGEKDYRIMIKSGGFGVGIDTSGPNSTFHVNGSFSTRIRNFTNAGTIAVNDTMHTIFVRTTGVIVNLPDAVASNAGREYRIKMTVTGTFQIRTVSGQRFDASPTNGQTIITIQNGNSNGNGGSTRTVGAFCTVVSDGTRWYFMNSIE</sequence>
<dbReference type="STRING" id="1419482.SAMN05444266_101257"/>
<accession>A0A1M6VL72</accession>
<reference evidence="2 3" key="1">
    <citation type="submission" date="2016-11" db="EMBL/GenBank/DDBJ databases">
        <authorList>
            <person name="Jaros S."/>
            <person name="Januszkiewicz K."/>
            <person name="Wedrychowicz H."/>
        </authorList>
    </citation>
    <scope>NUCLEOTIDE SEQUENCE [LARGE SCALE GENOMIC DNA]</scope>
    <source>
        <strain evidence="2 3">DSM 27406</strain>
    </source>
</reference>
<proteinExistence type="predicted"/>
<name>A0A1M6VL72_9BACT</name>
<dbReference type="AlphaFoldDB" id="A0A1M6VL72"/>
<feature type="chain" id="PRO_5009921724" evidence="1">
    <location>
        <begin position="25"/>
        <end position="574"/>
    </location>
</feature>
<organism evidence="2 3">
    <name type="scientific">Chitinophaga jiangningensis</name>
    <dbReference type="NCBI Taxonomy" id="1419482"/>
    <lineage>
        <taxon>Bacteria</taxon>
        <taxon>Pseudomonadati</taxon>
        <taxon>Bacteroidota</taxon>
        <taxon>Chitinophagia</taxon>
        <taxon>Chitinophagales</taxon>
        <taxon>Chitinophagaceae</taxon>
        <taxon>Chitinophaga</taxon>
    </lineage>
</organism>
<dbReference type="EMBL" id="FRBL01000001">
    <property type="protein sequence ID" value="SHK82209.1"/>
    <property type="molecule type" value="Genomic_DNA"/>
</dbReference>
<evidence type="ECO:0000256" key="1">
    <source>
        <dbReference type="SAM" id="SignalP"/>
    </source>
</evidence>
<protein>
    <submittedName>
        <fullName evidence="2">Uncharacterized protein</fullName>
    </submittedName>
</protein>
<keyword evidence="3" id="KW-1185">Reference proteome</keyword>
<dbReference type="Proteomes" id="UP000184420">
    <property type="component" value="Unassembled WGS sequence"/>
</dbReference>
<gene>
    <name evidence="2" type="ORF">SAMN05444266_101257</name>
</gene>
<keyword evidence="1" id="KW-0732">Signal</keyword>
<dbReference type="RefSeq" id="WP_073077230.1">
    <property type="nucleotide sequence ID" value="NZ_FRBL01000001.1"/>
</dbReference>